<comment type="caution">
    <text evidence="3">The sequence shown here is derived from an EMBL/GenBank/DDBJ whole genome shotgun (WGS) entry which is preliminary data.</text>
</comment>
<feature type="compositionally biased region" description="Basic and acidic residues" evidence="1">
    <location>
        <begin position="191"/>
        <end position="203"/>
    </location>
</feature>
<keyword evidence="4" id="KW-1185">Reference proteome</keyword>
<feature type="region of interest" description="Disordered" evidence="1">
    <location>
        <begin position="25"/>
        <end position="52"/>
    </location>
</feature>
<feature type="region of interest" description="Disordered" evidence="1">
    <location>
        <begin position="191"/>
        <end position="226"/>
    </location>
</feature>
<organism evidence="3 4">
    <name type="scientific">Cognatilysobacter lacus</name>
    <dbReference type="NCBI Taxonomy" id="1643323"/>
    <lineage>
        <taxon>Bacteria</taxon>
        <taxon>Pseudomonadati</taxon>
        <taxon>Pseudomonadota</taxon>
        <taxon>Gammaproteobacteria</taxon>
        <taxon>Lysobacterales</taxon>
        <taxon>Lysobacteraceae</taxon>
        <taxon>Cognatilysobacter</taxon>
    </lineage>
</organism>
<name>A0A5D8Z742_9GAMM</name>
<dbReference type="EMBL" id="VTRV01000033">
    <property type="protein sequence ID" value="TZF90601.1"/>
    <property type="molecule type" value="Genomic_DNA"/>
</dbReference>
<evidence type="ECO:0000313" key="3">
    <source>
        <dbReference type="EMBL" id="TZF90601.1"/>
    </source>
</evidence>
<feature type="compositionally biased region" description="Polar residues" evidence="1">
    <location>
        <begin position="27"/>
        <end position="42"/>
    </location>
</feature>
<dbReference type="AlphaFoldDB" id="A0A5D8Z742"/>
<proteinExistence type="predicted"/>
<feature type="chain" id="PRO_5023099778" description="DUF2884 family protein" evidence="2">
    <location>
        <begin position="22"/>
        <end position="226"/>
    </location>
</feature>
<gene>
    <name evidence="3" type="ORF">FW784_04630</name>
</gene>
<feature type="compositionally biased region" description="Low complexity" evidence="1">
    <location>
        <begin position="204"/>
        <end position="226"/>
    </location>
</feature>
<dbReference type="RefSeq" id="WP_149352192.1">
    <property type="nucleotide sequence ID" value="NZ_VTRV01000033.1"/>
</dbReference>
<dbReference type="OrthoDB" id="6057407at2"/>
<reference evidence="3 4" key="1">
    <citation type="submission" date="2019-08" db="EMBL/GenBank/DDBJ databases">
        <title>Draft genome sequence of Lysobacter sp. UKS-15.</title>
        <authorList>
            <person name="Im W.-T."/>
        </authorList>
    </citation>
    <scope>NUCLEOTIDE SEQUENCE [LARGE SCALE GENOMIC DNA]</scope>
    <source>
        <strain evidence="3 4">UKS-15</strain>
    </source>
</reference>
<evidence type="ECO:0000256" key="1">
    <source>
        <dbReference type="SAM" id="MobiDB-lite"/>
    </source>
</evidence>
<protein>
    <recommendedName>
        <fullName evidence="5">DUF2884 family protein</fullName>
    </recommendedName>
</protein>
<evidence type="ECO:0000313" key="4">
    <source>
        <dbReference type="Proteomes" id="UP000323164"/>
    </source>
</evidence>
<dbReference type="Proteomes" id="UP000323164">
    <property type="component" value="Unassembled WGS sequence"/>
</dbReference>
<dbReference type="PROSITE" id="PS51257">
    <property type="entry name" value="PROKAR_LIPOPROTEIN"/>
    <property type="match status" value="1"/>
</dbReference>
<sequence length="226" mass="23215">MNRLLRTTLLAATLASLVACQGKTPATAPNGTGGSSLENDVGTSVGRGMAEAQRKLETENITIRSGKGELHKAEITPTGGLIIDGKTIALNETQRQAVLDYRARTIDIAHAGMDIGVQGAKLATRAVTEAIGGLLSGHPDQIDKRIEMQTQGIKKAASSLCDKLPALQAAQQKVAAAVPEFAPFANIHSDKGSECKRGLDDHAATAAPAAAPATPAASGQPAPATR</sequence>
<accession>A0A5D8Z742</accession>
<evidence type="ECO:0000256" key="2">
    <source>
        <dbReference type="SAM" id="SignalP"/>
    </source>
</evidence>
<feature type="signal peptide" evidence="2">
    <location>
        <begin position="1"/>
        <end position="21"/>
    </location>
</feature>
<keyword evidence="2" id="KW-0732">Signal</keyword>
<evidence type="ECO:0008006" key="5">
    <source>
        <dbReference type="Google" id="ProtNLM"/>
    </source>
</evidence>